<reference evidence="1 2" key="1">
    <citation type="journal article" date="2015" name="Genome Announc.">
        <title>Draft Genome Sequence of Brevibacillus brevis DZQ7, a Plant Growth-Promoting Rhizobacterium with Broad-Spectrum Antimicrobial Activity.</title>
        <authorList>
            <person name="Hou Q."/>
            <person name="Wang C."/>
            <person name="Hou X."/>
            <person name="Xia Z."/>
            <person name="Ye J."/>
            <person name="Liu K."/>
            <person name="Liu H."/>
            <person name="Wang J."/>
            <person name="Guo H."/>
            <person name="Yu X."/>
            <person name="Yang Y."/>
            <person name="Du B."/>
            <person name="Ding Y."/>
        </authorList>
    </citation>
    <scope>NUCLEOTIDE SEQUENCE [LARGE SCALE GENOMIC DNA]</scope>
    <source>
        <strain evidence="1 2">DZQ7</strain>
    </source>
</reference>
<dbReference type="AlphaFoldDB" id="A0A2Z4MMK7"/>
<sequence>MSKQVNETELVSHVATKTKVDPEKIKIVLKHEQAYMNSAKTDAKGDVDVDFDDLVDYVMSKSDVKLDEITVEKILDVEMEYLIKKGIAGYIDE</sequence>
<proteinExistence type="predicted"/>
<gene>
    <name evidence="1" type="ORF">AB432_023280</name>
</gene>
<name>A0A2Z4MMK7_BREBE</name>
<evidence type="ECO:0000313" key="1">
    <source>
        <dbReference type="EMBL" id="AWX57776.1"/>
    </source>
</evidence>
<evidence type="ECO:0000313" key="2">
    <source>
        <dbReference type="Proteomes" id="UP000036061"/>
    </source>
</evidence>
<dbReference type="Proteomes" id="UP000036061">
    <property type="component" value="Chromosome"/>
</dbReference>
<dbReference type="RefSeq" id="WP_048034300.1">
    <property type="nucleotide sequence ID" value="NZ_CP030117.1"/>
</dbReference>
<protein>
    <submittedName>
        <fullName evidence="1">Uncharacterized protein</fullName>
    </submittedName>
</protein>
<dbReference type="EMBL" id="CP030117">
    <property type="protein sequence ID" value="AWX57776.1"/>
    <property type="molecule type" value="Genomic_DNA"/>
</dbReference>
<organism evidence="1 2">
    <name type="scientific">Brevibacillus brevis</name>
    <name type="common">Bacillus brevis</name>
    <dbReference type="NCBI Taxonomy" id="1393"/>
    <lineage>
        <taxon>Bacteria</taxon>
        <taxon>Bacillati</taxon>
        <taxon>Bacillota</taxon>
        <taxon>Bacilli</taxon>
        <taxon>Bacillales</taxon>
        <taxon>Paenibacillaceae</taxon>
        <taxon>Brevibacillus</taxon>
    </lineage>
</organism>
<accession>A0A2Z4MMK7</accession>